<dbReference type="OrthoDB" id="3045590at2759"/>
<dbReference type="AlphaFoldDB" id="A0A9W8JTA9"/>
<feature type="domain" description="F-box" evidence="1">
    <location>
        <begin position="13"/>
        <end position="44"/>
    </location>
</feature>
<evidence type="ECO:0000259" key="1">
    <source>
        <dbReference type="Pfam" id="PF12937"/>
    </source>
</evidence>
<name>A0A9W8JTA9_9AGAR</name>
<evidence type="ECO:0000313" key="3">
    <source>
        <dbReference type="Proteomes" id="UP001148786"/>
    </source>
</evidence>
<reference evidence="2" key="1">
    <citation type="submission" date="2022-07" db="EMBL/GenBank/DDBJ databases">
        <title>Genome Sequence of Agrocybe chaxingu.</title>
        <authorList>
            <person name="Buettner E."/>
        </authorList>
    </citation>
    <scope>NUCLEOTIDE SEQUENCE</scope>
    <source>
        <strain evidence="2">MP-N11</strain>
    </source>
</reference>
<dbReference type="Gene3D" id="1.20.1280.50">
    <property type="match status" value="1"/>
</dbReference>
<proteinExistence type="predicted"/>
<gene>
    <name evidence="2" type="ORF">NLJ89_g9315</name>
</gene>
<keyword evidence="3" id="KW-1185">Reference proteome</keyword>
<organism evidence="2 3">
    <name type="scientific">Agrocybe chaxingu</name>
    <dbReference type="NCBI Taxonomy" id="84603"/>
    <lineage>
        <taxon>Eukaryota</taxon>
        <taxon>Fungi</taxon>
        <taxon>Dikarya</taxon>
        <taxon>Basidiomycota</taxon>
        <taxon>Agaricomycotina</taxon>
        <taxon>Agaricomycetes</taxon>
        <taxon>Agaricomycetidae</taxon>
        <taxon>Agaricales</taxon>
        <taxon>Agaricineae</taxon>
        <taxon>Strophariaceae</taxon>
        <taxon>Agrocybe</taxon>
    </lineage>
</organism>
<dbReference type="InterPro" id="IPR036047">
    <property type="entry name" value="F-box-like_dom_sf"/>
</dbReference>
<comment type="caution">
    <text evidence="2">The sequence shown here is derived from an EMBL/GenBank/DDBJ whole genome shotgun (WGS) entry which is preliminary data.</text>
</comment>
<accession>A0A9W8JTA9</accession>
<evidence type="ECO:0000313" key="2">
    <source>
        <dbReference type="EMBL" id="KAJ3501490.1"/>
    </source>
</evidence>
<protein>
    <recommendedName>
        <fullName evidence="1">F-box domain-containing protein</fullName>
    </recommendedName>
</protein>
<sequence length="514" mass="59046">MQGYPNTGEPNTYLSPLTVLRYTSQVCKRWRELTLNSPSLWAQIIYLDGLRHDEDEWRDVVLQRTGKALLFISGNIKEDDIEAEFLDWCRMLLYDQWERIQQLDIFSAGRDDFVLDLWAPLLTRPAKNLLSFILSVQPTSESPLLTRSTNLFSGDAPLLRELSLEQVNFNTRAPLLTQLSTLWISYYEDMSPKFALPQVFAVVSAIPRLRSLALIHVLENATTQNLQPLSIPSLHEITIIDSLIPCLEFLDNMTPQPGCKLYWDSWSIMLAPGEKDAFLRLISQYSLSYFNVNPSTNVFYYFLEDKIKCGEIPLSEPCEPTFYVEIVLEDDILCELTPQMFGALRLGNSLPNISTLDFEGSPFVFDYYSTELVHLLCSFPSLQTLVTGTATFRDVFTKFSRTGLQFPALFSTLGELNIYSLRIRGELYYTVREDVSTFYYDFLAWRRNVGVPIRLFNLTMCTKDKLARLRMLEDFKGLEVIWKGEGGERSYICGSGHPEVLDFNLPPWLLEGPE</sequence>
<dbReference type="SUPFAM" id="SSF81383">
    <property type="entry name" value="F-box domain"/>
    <property type="match status" value="1"/>
</dbReference>
<dbReference type="InterPro" id="IPR001810">
    <property type="entry name" value="F-box_dom"/>
</dbReference>
<dbReference type="Proteomes" id="UP001148786">
    <property type="component" value="Unassembled WGS sequence"/>
</dbReference>
<dbReference type="Pfam" id="PF12937">
    <property type="entry name" value="F-box-like"/>
    <property type="match status" value="1"/>
</dbReference>
<dbReference type="EMBL" id="JANKHO010001427">
    <property type="protein sequence ID" value="KAJ3501490.1"/>
    <property type="molecule type" value="Genomic_DNA"/>
</dbReference>